<sequence>MKRYGAYINVSRFLAVDGVRNFRDFGGYPVQDGGIVRERILFRSGDLNNITEEGEMTLQRLRIADVFDLRSPPEVQKKGIIDASRFGAVRHHIPVFRNEDYYTPEGLSKRWKLYTTGGIKGFVEAYWMIISQCHNTLKQIITILLQHPVSKPVLIHCTAGKDRTGIICAVLLSALGVPDDIVVRDYAVTELFMNVTEEQKREYSLRTNSLIAPSAIESMFISKPEAMQLSLNKIREMYGSISEFLINKVGIKEEQLEALREKLVCRKGGGSDDKWMTKLSKL</sequence>
<keyword evidence="3" id="KW-1185">Reference proteome</keyword>
<dbReference type="STRING" id="1754191.A0A1Y1V1M4"/>
<dbReference type="InterPro" id="IPR026893">
    <property type="entry name" value="Tyr/Ser_Pase_IphP-type"/>
</dbReference>
<organism evidence="2 3">
    <name type="scientific">Piromyces finnis</name>
    <dbReference type="NCBI Taxonomy" id="1754191"/>
    <lineage>
        <taxon>Eukaryota</taxon>
        <taxon>Fungi</taxon>
        <taxon>Fungi incertae sedis</taxon>
        <taxon>Chytridiomycota</taxon>
        <taxon>Chytridiomycota incertae sedis</taxon>
        <taxon>Neocallimastigomycetes</taxon>
        <taxon>Neocallimastigales</taxon>
        <taxon>Neocallimastigaceae</taxon>
        <taxon>Piromyces</taxon>
    </lineage>
</organism>
<gene>
    <name evidence="2" type="ORF">BCR36DRAFT_299601</name>
</gene>
<dbReference type="EMBL" id="MCFH01000040">
    <property type="protein sequence ID" value="ORX45342.1"/>
    <property type="molecule type" value="Genomic_DNA"/>
</dbReference>
<protein>
    <recommendedName>
        <fullName evidence="1">Tyrosine specific protein phosphatases domain-containing protein</fullName>
    </recommendedName>
</protein>
<dbReference type="InterPro" id="IPR029021">
    <property type="entry name" value="Prot-tyrosine_phosphatase-like"/>
</dbReference>
<dbReference type="PANTHER" id="PTHR31126">
    <property type="entry name" value="TYROSINE-PROTEIN PHOSPHATASE"/>
    <property type="match status" value="1"/>
</dbReference>
<feature type="domain" description="Tyrosine specific protein phosphatases" evidence="1">
    <location>
        <begin position="134"/>
        <end position="201"/>
    </location>
</feature>
<accession>A0A1Y1V1M4</accession>
<dbReference type="Proteomes" id="UP000193719">
    <property type="component" value="Unassembled WGS sequence"/>
</dbReference>
<dbReference type="InterPro" id="IPR000387">
    <property type="entry name" value="Tyr_Pase_dom"/>
</dbReference>
<name>A0A1Y1V1M4_9FUNG</name>
<reference evidence="2 3" key="1">
    <citation type="submission" date="2016-08" db="EMBL/GenBank/DDBJ databases">
        <title>Genomes of anaerobic fungi encode conserved fungal cellulosomes for biomass hydrolysis.</title>
        <authorList>
            <consortium name="DOE Joint Genome Institute"/>
            <person name="Haitjema C.H."/>
            <person name="Gilmore S.P."/>
            <person name="Henske J.K."/>
            <person name="Solomon K.V."/>
            <person name="De Groot R."/>
            <person name="Kuo A."/>
            <person name="Mondo S.J."/>
            <person name="Salamov A.A."/>
            <person name="Labutti K."/>
            <person name="Zhao Z."/>
            <person name="Chiniquy J."/>
            <person name="Barry K."/>
            <person name="Brewer H.M."/>
            <person name="Purvine S.O."/>
            <person name="Wright A.T."/>
            <person name="Boxma B."/>
            <person name="Van Alen T."/>
            <person name="Hackstein J.H."/>
            <person name="Baker S.E."/>
            <person name="Grigoriev I.V."/>
            <person name="O'Malley M.A."/>
        </authorList>
    </citation>
    <scope>NUCLEOTIDE SEQUENCE [LARGE SCALE GENOMIC DNA]</scope>
    <source>
        <strain evidence="3">finn</strain>
    </source>
</reference>
<dbReference type="PROSITE" id="PS00383">
    <property type="entry name" value="TYR_PHOSPHATASE_1"/>
    <property type="match status" value="1"/>
</dbReference>
<evidence type="ECO:0000259" key="1">
    <source>
        <dbReference type="PROSITE" id="PS50056"/>
    </source>
</evidence>
<dbReference type="InterPro" id="IPR016130">
    <property type="entry name" value="Tyr_Pase_AS"/>
</dbReference>
<evidence type="ECO:0000313" key="2">
    <source>
        <dbReference type="EMBL" id="ORX45342.1"/>
    </source>
</evidence>
<comment type="caution">
    <text evidence="2">The sequence shown here is derived from an EMBL/GenBank/DDBJ whole genome shotgun (WGS) entry which is preliminary data.</text>
</comment>
<dbReference type="AlphaFoldDB" id="A0A1Y1V1M4"/>
<dbReference type="PROSITE" id="PS50056">
    <property type="entry name" value="TYR_PHOSPHATASE_2"/>
    <property type="match status" value="1"/>
</dbReference>
<dbReference type="Gene3D" id="3.90.190.10">
    <property type="entry name" value="Protein tyrosine phosphatase superfamily"/>
    <property type="match status" value="1"/>
</dbReference>
<reference evidence="2 3" key="2">
    <citation type="submission" date="2016-08" db="EMBL/GenBank/DDBJ databases">
        <title>Pervasive Adenine N6-methylation of Active Genes in Fungi.</title>
        <authorList>
            <consortium name="DOE Joint Genome Institute"/>
            <person name="Mondo S.J."/>
            <person name="Dannebaum R.O."/>
            <person name="Kuo R.C."/>
            <person name="Labutti K."/>
            <person name="Haridas S."/>
            <person name="Kuo A."/>
            <person name="Salamov A."/>
            <person name="Ahrendt S.R."/>
            <person name="Lipzen A."/>
            <person name="Sullivan W."/>
            <person name="Andreopoulos W.B."/>
            <person name="Clum A."/>
            <person name="Lindquist E."/>
            <person name="Daum C."/>
            <person name="Ramamoorthy G.K."/>
            <person name="Gryganskyi A."/>
            <person name="Culley D."/>
            <person name="Magnuson J.K."/>
            <person name="James T.Y."/>
            <person name="O'Malley M.A."/>
            <person name="Stajich J.E."/>
            <person name="Spatafora J.W."/>
            <person name="Visel A."/>
            <person name="Grigoriev I.V."/>
        </authorList>
    </citation>
    <scope>NUCLEOTIDE SEQUENCE [LARGE SCALE GENOMIC DNA]</scope>
    <source>
        <strain evidence="3">finn</strain>
    </source>
</reference>
<dbReference type="PANTHER" id="PTHR31126:SF1">
    <property type="entry name" value="TYROSINE SPECIFIC PROTEIN PHOSPHATASES DOMAIN-CONTAINING PROTEIN"/>
    <property type="match status" value="1"/>
</dbReference>
<dbReference type="SUPFAM" id="SSF52799">
    <property type="entry name" value="(Phosphotyrosine protein) phosphatases II"/>
    <property type="match status" value="1"/>
</dbReference>
<evidence type="ECO:0000313" key="3">
    <source>
        <dbReference type="Proteomes" id="UP000193719"/>
    </source>
</evidence>
<dbReference type="GO" id="GO:0004721">
    <property type="term" value="F:phosphoprotein phosphatase activity"/>
    <property type="evidence" value="ECO:0007669"/>
    <property type="project" value="InterPro"/>
</dbReference>
<proteinExistence type="predicted"/>
<dbReference type="Pfam" id="PF13350">
    <property type="entry name" value="Y_phosphatase3"/>
    <property type="match status" value="1"/>
</dbReference>
<dbReference type="OrthoDB" id="9988524at2759"/>